<organism evidence="1 2">
    <name type="scientific">Mogibacterium diversum</name>
    <dbReference type="NCBI Taxonomy" id="114527"/>
    <lineage>
        <taxon>Bacteria</taxon>
        <taxon>Bacillati</taxon>
        <taxon>Bacillota</taxon>
        <taxon>Clostridia</taxon>
        <taxon>Peptostreptococcales</taxon>
        <taxon>Anaerovoracaceae</taxon>
        <taxon>Mogibacterium</taxon>
    </lineage>
</organism>
<gene>
    <name evidence="1" type="ORF">HXM71_05030</name>
</gene>
<dbReference type="Proteomes" id="UP000722050">
    <property type="component" value="Unassembled WGS sequence"/>
</dbReference>
<evidence type="ECO:0000313" key="2">
    <source>
        <dbReference type="Proteomes" id="UP000722050"/>
    </source>
</evidence>
<reference evidence="1" key="1">
    <citation type="submission" date="2020-04" db="EMBL/GenBank/DDBJ databases">
        <title>Deep metagenomics examines the oral microbiome during advanced dental caries in children, revealing novel taxa and co-occurrences with host molecules.</title>
        <authorList>
            <person name="Baker J.L."/>
            <person name="Morton J.T."/>
            <person name="Dinis M."/>
            <person name="Alvarez R."/>
            <person name="Tran N.C."/>
            <person name="Knight R."/>
            <person name="Edlund A."/>
        </authorList>
    </citation>
    <scope>NUCLEOTIDE SEQUENCE</scope>
    <source>
        <strain evidence="1">JCVI_24_bin.8</strain>
    </source>
</reference>
<feature type="non-terminal residue" evidence="1">
    <location>
        <position position="1"/>
    </location>
</feature>
<dbReference type="AlphaFoldDB" id="A0A930EDS4"/>
<name>A0A930EDS4_9FIRM</name>
<dbReference type="EMBL" id="JABZQH010000169">
    <property type="protein sequence ID" value="MBF1352466.1"/>
    <property type="molecule type" value="Genomic_DNA"/>
</dbReference>
<evidence type="ECO:0000313" key="1">
    <source>
        <dbReference type="EMBL" id="MBF1352466.1"/>
    </source>
</evidence>
<protein>
    <submittedName>
        <fullName evidence="1">Uncharacterized protein</fullName>
    </submittedName>
</protein>
<proteinExistence type="predicted"/>
<comment type="caution">
    <text evidence="1">The sequence shown here is derived from an EMBL/GenBank/DDBJ whole genome shotgun (WGS) entry which is preliminary data.</text>
</comment>
<accession>A0A930EDS4</accession>
<sequence length="57" mass="6435">IAYFMPPDPEGTWFDIDEGTLFPGPHVGHAEDCIVDDRGYIYVDTNQDGLYIVRCTV</sequence>